<dbReference type="EMBL" id="JAGGNH010000007">
    <property type="protein sequence ID" value="KAJ0968376.1"/>
    <property type="molecule type" value="Genomic_DNA"/>
</dbReference>
<keyword evidence="1" id="KW-0472">Membrane</keyword>
<name>A0A9D5C898_9LILI</name>
<keyword evidence="3" id="KW-1185">Reference proteome</keyword>
<evidence type="ECO:0000313" key="3">
    <source>
        <dbReference type="Proteomes" id="UP001085076"/>
    </source>
</evidence>
<dbReference type="Proteomes" id="UP001085076">
    <property type="component" value="Miscellaneous, Linkage group lg07"/>
</dbReference>
<keyword evidence="1" id="KW-0812">Transmembrane</keyword>
<reference evidence="2" key="1">
    <citation type="submission" date="2021-03" db="EMBL/GenBank/DDBJ databases">
        <authorList>
            <person name="Li Z."/>
            <person name="Yang C."/>
        </authorList>
    </citation>
    <scope>NUCLEOTIDE SEQUENCE</scope>
    <source>
        <strain evidence="2">Dzin_1.0</strain>
        <tissue evidence="2">Leaf</tissue>
    </source>
</reference>
<protein>
    <submittedName>
        <fullName evidence="2">Uncharacterized protein</fullName>
    </submittedName>
</protein>
<sequence>MPPTTEPPLWVLLSLPPPIAILVVAANVGATLVATNGLKKVASLAEDQIEVEEDEMVQAEEPVADMKLDAVRSRRAVRSRGADPDITDANHLIEAVEDAEFGADWNSSGDDVNKVHLRIEGLQSAEDGIYDSEDSRIKRC</sequence>
<organism evidence="2 3">
    <name type="scientific">Dioscorea zingiberensis</name>
    <dbReference type="NCBI Taxonomy" id="325984"/>
    <lineage>
        <taxon>Eukaryota</taxon>
        <taxon>Viridiplantae</taxon>
        <taxon>Streptophyta</taxon>
        <taxon>Embryophyta</taxon>
        <taxon>Tracheophyta</taxon>
        <taxon>Spermatophyta</taxon>
        <taxon>Magnoliopsida</taxon>
        <taxon>Liliopsida</taxon>
        <taxon>Dioscoreales</taxon>
        <taxon>Dioscoreaceae</taxon>
        <taxon>Dioscorea</taxon>
    </lineage>
</organism>
<gene>
    <name evidence="2" type="ORF">J5N97_025293</name>
</gene>
<reference evidence="2" key="2">
    <citation type="journal article" date="2022" name="Hortic Res">
        <title>The genome of Dioscorea zingiberensis sheds light on the biosynthesis, origin and evolution of the medicinally important diosgenin saponins.</title>
        <authorList>
            <person name="Li Y."/>
            <person name="Tan C."/>
            <person name="Li Z."/>
            <person name="Guo J."/>
            <person name="Li S."/>
            <person name="Chen X."/>
            <person name="Wang C."/>
            <person name="Dai X."/>
            <person name="Yang H."/>
            <person name="Song W."/>
            <person name="Hou L."/>
            <person name="Xu J."/>
            <person name="Tong Z."/>
            <person name="Xu A."/>
            <person name="Yuan X."/>
            <person name="Wang W."/>
            <person name="Yang Q."/>
            <person name="Chen L."/>
            <person name="Sun Z."/>
            <person name="Wang K."/>
            <person name="Pan B."/>
            <person name="Chen J."/>
            <person name="Bao Y."/>
            <person name="Liu F."/>
            <person name="Qi X."/>
            <person name="Gang D.R."/>
            <person name="Wen J."/>
            <person name="Li J."/>
        </authorList>
    </citation>
    <scope>NUCLEOTIDE SEQUENCE</scope>
    <source>
        <strain evidence="2">Dzin_1.0</strain>
    </source>
</reference>
<proteinExistence type="predicted"/>
<keyword evidence="1" id="KW-1133">Transmembrane helix</keyword>
<dbReference type="AlphaFoldDB" id="A0A9D5C898"/>
<comment type="caution">
    <text evidence="2">The sequence shown here is derived from an EMBL/GenBank/DDBJ whole genome shotgun (WGS) entry which is preliminary data.</text>
</comment>
<evidence type="ECO:0000256" key="1">
    <source>
        <dbReference type="SAM" id="Phobius"/>
    </source>
</evidence>
<evidence type="ECO:0000313" key="2">
    <source>
        <dbReference type="EMBL" id="KAJ0968376.1"/>
    </source>
</evidence>
<accession>A0A9D5C898</accession>
<feature type="transmembrane region" description="Helical" evidence="1">
    <location>
        <begin position="12"/>
        <end position="34"/>
    </location>
</feature>